<keyword evidence="5" id="KW-0804">Transcription</keyword>
<dbReference type="PROSITE" id="PS00894">
    <property type="entry name" value="HTH_DEOR_1"/>
    <property type="match status" value="1"/>
</dbReference>
<dbReference type="Gene3D" id="3.40.50.1360">
    <property type="match status" value="1"/>
</dbReference>
<evidence type="ECO:0000256" key="2">
    <source>
        <dbReference type="ARBA" id="ARBA00022491"/>
    </source>
</evidence>
<dbReference type="GO" id="GO:0003700">
    <property type="term" value="F:DNA-binding transcription factor activity"/>
    <property type="evidence" value="ECO:0007669"/>
    <property type="project" value="InterPro"/>
</dbReference>
<dbReference type="Gene3D" id="1.10.10.10">
    <property type="entry name" value="Winged helix-like DNA-binding domain superfamily/Winged helix DNA-binding domain"/>
    <property type="match status" value="1"/>
</dbReference>
<dbReference type="Proteomes" id="UP000280819">
    <property type="component" value="Unassembled WGS sequence"/>
</dbReference>
<reference evidence="8 9" key="1">
    <citation type="submission" date="2018-11" db="EMBL/GenBank/DDBJ databases">
        <title>Genomes From Bacteria Associated with the Canine Oral Cavity: a Test Case for Automated Genome-Based Taxonomic Assignment.</title>
        <authorList>
            <person name="Coil D.A."/>
            <person name="Jospin G."/>
            <person name="Darling A.E."/>
            <person name="Wallis C."/>
            <person name="Davis I.J."/>
            <person name="Harris S."/>
            <person name="Eisen J.A."/>
            <person name="Holcombe L.J."/>
            <person name="O'Flynn C."/>
        </authorList>
    </citation>
    <scope>NUCLEOTIDE SEQUENCE [LARGE SCALE GENOMIC DNA]</scope>
    <source>
        <strain evidence="8 9">OH887_COT-365</strain>
    </source>
</reference>
<comment type="caution">
    <text evidence="8">The sequence shown here is derived from an EMBL/GenBank/DDBJ whole genome shotgun (WGS) entry which is preliminary data.</text>
</comment>
<comment type="function">
    <text evidence="6">Repressor of the lactose catabolism operon. Galactose-6-phosphate is the inducer.</text>
</comment>
<keyword evidence="2" id="KW-0678">Repressor</keyword>
<dbReference type="InterPro" id="IPR014036">
    <property type="entry name" value="DeoR-like_C"/>
</dbReference>
<protein>
    <recommendedName>
        <fullName evidence="1">Lactose phosphotransferase system repressor</fullName>
    </recommendedName>
</protein>
<dbReference type="PRINTS" id="PR00037">
    <property type="entry name" value="HTHLACR"/>
</dbReference>
<evidence type="ECO:0000256" key="4">
    <source>
        <dbReference type="ARBA" id="ARBA00023125"/>
    </source>
</evidence>
<evidence type="ECO:0000256" key="1">
    <source>
        <dbReference type="ARBA" id="ARBA00021390"/>
    </source>
</evidence>
<evidence type="ECO:0000256" key="3">
    <source>
        <dbReference type="ARBA" id="ARBA00023015"/>
    </source>
</evidence>
<dbReference type="Pfam" id="PF00455">
    <property type="entry name" value="DeoRC"/>
    <property type="match status" value="1"/>
</dbReference>
<dbReference type="InterPro" id="IPR036390">
    <property type="entry name" value="WH_DNA-bd_sf"/>
</dbReference>
<evidence type="ECO:0000256" key="5">
    <source>
        <dbReference type="ARBA" id="ARBA00023163"/>
    </source>
</evidence>
<dbReference type="PANTHER" id="PTHR30363">
    <property type="entry name" value="HTH-TYPE TRANSCRIPTIONAL REGULATOR SRLR-RELATED"/>
    <property type="match status" value="1"/>
</dbReference>
<evidence type="ECO:0000313" key="8">
    <source>
        <dbReference type="EMBL" id="RRD04747.1"/>
    </source>
</evidence>
<dbReference type="InterPro" id="IPR036388">
    <property type="entry name" value="WH-like_DNA-bd_sf"/>
</dbReference>
<dbReference type="EMBL" id="RQZG01000009">
    <property type="protein sequence ID" value="RRD04747.1"/>
    <property type="molecule type" value="Genomic_DNA"/>
</dbReference>
<accession>A0A3P1T5G3</accession>
<dbReference type="SMART" id="SM00420">
    <property type="entry name" value="HTH_DEOR"/>
    <property type="match status" value="1"/>
</dbReference>
<dbReference type="AlphaFoldDB" id="A0A3P1T5G3"/>
<dbReference type="Pfam" id="PF08220">
    <property type="entry name" value="HTH_DeoR"/>
    <property type="match status" value="1"/>
</dbReference>
<dbReference type="SUPFAM" id="SSF100950">
    <property type="entry name" value="NagB/RpiA/CoA transferase-like"/>
    <property type="match status" value="1"/>
</dbReference>
<dbReference type="PROSITE" id="PS51000">
    <property type="entry name" value="HTH_DEOR_2"/>
    <property type="match status" value="1"/>
</dbReference>
<evidence type="ECO:0000256" key="6">
    <source>
        <dbReference type="ARBA" id="ARBA00024937"/>
    </source>
</evidence>
<dbReference type="SUPFAM" id="SSF46785">
    <property type="entry name" value="Winged helix' DNA-binding domain"/>
    <property type="match status" value="1"/>
</dbReference>
<dbReference type="InterPro" id="IPR037171">
    <property type="entry name" value="NagB/RpiA_transferase-like"/>
</dbReference>
<name>A0A3P1T5G3_9ACTN</name>
<dbReference type="RefSeq" id="WP_124844899.1">
    <property type="nucleotide sequence ID" value="NZ_JAUNKP010000015.1"/>
</dbReference>
<keyword evidence="3" id="KW-0805">Transcription regulation</keyword>
<dbReference type="SMART" id="SM01134">
    <property type="entry name" value="DeoRC"/>
    <property type="match status" value="1"/>
</dbReference>
<dbReference type="InterPro" id="IPR001034">
    <property type="entry name" value="DeoR_HTH"/>
</dbReference>
<keyword evidence="4" id="KW-0238">DNA-binding</keyword>
<organism evidence="8 9">
    <name type="scientific">Arachnia propionica</name>
    <dbReference type="NCBI Taxonomy" id="1750"/>
    <lineage>
        <taxon>Bacteria</taxon>
        <taxon>Bacillati</taxon>
        <taxon>Actinomycetota</taxon>
        <taxon>Actinomycetes</taxon>
        <taxon>Propionibacteriales</taxon>
        <taxon>Propionibacteriaceae</taxon>
        <taxon>Arachnia</taxon>
    </lineage>
</organism>
<sequence>MSTQPPDGEQPPPKSERKNLLLGAVMDVGRVEVAQLAADFGVSQVTVRKDLNELEAQGLLKREHGFAVVGSSDDMRARLAVNYPVKQRIAQTAAEIVGDGETVMIESGSVCAILAEELCTNRRGVTIITNSAFIADFVRKIPQSDVILLGGAYQPESQVCVGPLVAAMTEKLYVDKLFVGIDGFTPRTGFTGRDVMRAEAVRRLASSAEEVIVLSETRKFNRRGAVQLFDTAEVSRVFTDGPLLPETLAALTADGVTVTEAPTP</sequence>
<dbReference type="GO" id="GO:0003677">
    <property type="term" value="F:DNA binding"/>
    <property type="evidence" value="ECO:0007669"/>
    <property type="project" value="UniProtKB-KW"/>
</dbReference>
<proteinExistence type="predicted"/>
<dbReference type="InterPro" id="IPR050313">
    <property type="entry name" value="Carb_Metab_HTH_regulators"/>
</dbReference>
<evidence type="ECO:0000313" key="9">
    <source>
        <dbReference type="Proteomes" id="UP000280819"/>
    </source>
</evidence>
<dbReference type="InterPro" id="IPR018356">
    <property type="entry name" value="Tscrpt_reg_HTH_DeoR_CS"/>
</dbReference>
<gene>
    <name evidence="8" type="ORF">EII34_09415</name>
</gene>
<evidence type="ECO:0000259" key="7">
    <source>
        <dbReference type="PROSITE" id="PS51000"/>
    </source>
</evidence>
<dbReference type="OrthoDB" id="7688673at2"/>
<dbReference type="PANTHER" id="PTHR30363:SF4">
    <property type="entry name" value="GLYCEROL-3-PHOSPHATE REGULON REPRESSOR"/>
    <property type="match status" value="1"/>
</dbReference>
<feature type="domain" description="HTH deoR-type" evidence="7">
    <location>
        <begin position="14"/>
        <end position="69"/>
    </location>
</feature>